<evidence type="ECO:0000313" key="5">
    <source>
        <dbReference type="EMBL" id="GGD38094.1"/>
    </source>
</evidence>
<dbReference type="PIRSF" id="PIRSF036990">
    <property type="entry name" value="UCP036990_CBS_BON"/>
    <property type="match status" value="1"/>
</dbReference>
<protein>
    <submittedName>
        <fullName evidence="5">Histidine kinase</fullName>
    </submittedName>
</protein>
<keyword evidence="5" id="KW-0808">Transferase</keyword>
<dbReference type="SMART" id="SM00116">
    <property type="entry name" value="CBS"/>
    <property type="match status" value="2"/>
</dbReference>
<evidence type="ECO:0000313" key="6">
    <source>
        <dbReference type="Proteomes" id="UP000613160"/>
    </source>
</evidence>
<keyword evidence="1 2" id="KW-0129">CBS domain</keyword>
<dbReference type="Gene3D" id="3.10.580.10">
    <property type="entry name" value="CBS-domain"/>
    <property type="match status" value="1"/>
</dbReference>
<dbReference type="AlphaFoldDB" id="A0A917DHI3"/>
<dbReference type="GO" id="GO:0016301">
    <property type="term" value="F:kinase activity"/>
    <property type="evidence" value="ECO:0007669"/>
    <property type="project" value="UniProtKB-KW"/>
</dbReference>
<evidence type="ECO:0000259" key="4">
    <source>
        <dbReference type="PROSITE" id="PS51371"/>
    </source>
</evidence>
<feature type="domain" description="BON" evidence="3">
    <location>
        <begin position="157"/>
        <end position="227"/>
    </location>
</feature>
<dbReference type="InterPro" id="IPR046342">
    <property type="entry name" value="CBS_dom_sf"/>
</dbReference>
<dbReference type="EMBL" id="BMJJ01000014">
    <property type="protein sequence ID" value="GGD38094.1"/>
    <property type="molecule type" value="Genomic_DNA"/>
</dbReference>
<feature type="domain" description="CBS" evidence="4">
    <location>
        <begin position="8"/>
        <end position="67"/>
    </location>
</feature>
<accession>A0A917DHI3</accession>
<proteinExistence type="predicted"/>
<dbReference type="PANTHER" id="PTHR43080">
    <property type="entry name" value="CBS DOMAIN-CONTAINING PROTEIN CBSX3, MITOCHONDRIAL"/>
    <property type="match status" value="1"/>
</dbReference>
<keyword evidence="6" id="KW-1185">Reference proteome</keyword>
<dbReference type="CDD" id="cd04586">
    <property type="entry name" value="CBS_pair_BON_assoc"/>
    <property type="match status" value="1"/>
</dbReference>
<keyword evidence="5" id="KW-0418">Kinase</keyword>
<gene>
    <name evidence="5" type="ORF">GCM10011335_46000</name>
</gene>
<dbReference type="InterPro" id="IPR007055">
    <property type="entry name" value="BON_dom"/>
</dbReference>
<name>A0A917DHI3_9HYPH</name>
<dbReference type="PROSITE" id="PS51371">
    <property type="entry name" value="CBS"/>
    <property type="match status" value="2"/>
</dbReference>
<dbReference type="InterPro" id="IPR000644">
    <property type="entry name" value="CBS_dom"/>
</dbReference>
<dbReference type="PROSITE" id="PS50914">
    <property type="entry name" value="BON"/>
    <property type="match status" value="1"/>
</dbReference>
<dbReference type="Proteomes" id="UP000613160">
    <property type="component" value="Unassembled WGS sequence"/>
</dbReference>
<feature type="domain" description="CBS" evidence="4">
    <location>
        <begin position="95"/>
        <end position="151"/>
    </location>
</feature>
<dbReference type="Pfam" id="PF00571">
    <property type="entry name" value="CBS"/>
    <property type="match status" value="2"/>
</dbReference>
<evidence type="ECO:0000256" key="1">
    <source>
        <dbReference type="ARBA" id="ARBA00023122"/>
    </source>
</evidence>
<dbReference type="Pfam" id="PF04972">
    <property type="entry name" value="BON"/>
    <property type="match status" value="1"/>
</dbReference>
<dbReference type="InterPro" id="IPR017080">
    <property type="entry name" value="UCP036990_CBS_BON"/>
</dbReference>
<evidence type="ECO:0000256" key="2">
    <source>
        <dbReference type="PROSITE-ProRule" id="PRU00703"/>
    </source>
</evidence>
<evidence type="ECO:0000259" key="3">
    <source>
        <dbReference type="PROSITE" id="PS50914"/>
    </source>
</evidence>
<organism evidence="5 6">
    <name type="scientific">Aureimonas glaciei</name>
    <dbReference type="NCBI Taxonomy" id="1776957"/>
    <lineage>
        <taxon>Bacteria</taxon>
        <taxon>Pseudomonadati</taxon>
        <taxon>Pseudomonadota</taxon>
        <taxon>Alphaproteobacteria</taxon>
        <taxon>Hyphomicrobiales</taxon>
        <taxon>Aurantimonadaceae</taxon>
        <taxon>Aureimonas</taxon>
    </lineage>
</organism>
<dbReference type="PANTHER" id="PTHR43080:SF26">
    <property type="entry name" value="REGULATORY PROTEIN"/>
    <property type="match status" value="1"/>
</dbReference>
<dbReference type="SUPFAM" id="SSF54631">
    <property type="entry name" value="CBS-domain pair"/>
    <property type="match status" value="1"/>
</dbReference>
<comment type="caution">
    <text evidence="5">The sequence shown here is derived from an EMBL/GenBank/DDBJ whole genome shotgun (WGS) entry which is preliminary data.</text>
</comment>
<dbReference type="InterPro" id="IPR051257">
    <property type="entry name" value="Diverse_CBS-Domain"/>
</dbReference>
<dbReference type="Gene3D" id="3.30.1340.30">
    <property type="match status" value="1"/>
</dbReference>
<sequence length="234" mass="25473">MLTARDVMTTEVVTVGPQDTVKNVALLMTTYGISAVPVVDDGGLIGIVSEGDLLHRDELGTCGHHRSWWLELLTGNAALAAEYIKSHAQHVADVMTDRVFTTTPDTPVAEIAEILETKRVKRLPVMKDGKVVGIVSRANLVSAIAKAQRPLVGAANDDVGIRSRILQELRMEPWSTARAGDVAVEDGIVLLRGYYNSVAERDACHVLIENVDGVRRIEDQRSMLVLPLSEYPAI</sequence>
<reference evidence="5" key="1">
    <citation type="journal article" date="2014" name="Int. J. Syst. Evol. Microbiol.">
        <title>Complete genome sequence of Corynebacterium casei LMG S-19264T (=DSM 44701T), isolated from a smear-ripened cheese.</title>
        <authorList>
            <consortium name="US DOE Joint Genome Institute (JGI-PGF)"/>
            <person name="Walter F."/>
            <person name="Albersmeier A."/>
            <person name="Kalinowski J."/>
            <person name="Ruckert C."/>
        </authorList>
    </citation>
    <scope>NUCLEOTIDE SEQUENCE</scope>
    <source>
        <strain evidence="5">CGMCC 1.15493</strain>
    </source>
</reference>
<reference evidence="5" key="2">
    <citation type="submission" date="2020-09" db="EMBL/GenBank/DDBJ databases">
        <authorList>
            <person name="Sun Q."/>
            <person name="Zhou Y."/>
        </authorList>
    </citation>
    <scope>NUCLEOTIDE SEQUENCE</scope>
    <source>
        <strain evidence="5">CGMCC 1.15493</strain>
    </source>
</reference>